<reference evidence="2" key="1">
    <citation type="submission" date="2022-03" db="EMBL/GenBank/DDBJ databases">
        <authorList>
            <person name="Tunstrom K."/>
        </authorList>
    </citation>
    <scope>NUCLEOTIDE SEQUENCE</scope>
</reference>
<protein>
    <submittedName>
        <fullName evidence="2">Uncharacterized protein</fullName>
    </submittedName>
</protein>
<keyword evidence="3" id="KW-1185">Reference proteome</keyword>
<organism evidence="2 3">
    <name type="scientific">Euphydryas editha</name>
    <name type="common">Edith's checkerspot</name>
    <dbReference type="NCBI Taxonomy" id="104508"/>
    <lineage>
        <taxon>Eukaryota</taxon>
        <taxon>Metazoa</taxon>
        <taxon>Ecdysozoa</taxon>
        <taxon>Arthropoda</taxon>
        <taxon>Hexapoda</taxon>
        <taxon>Insecta</taxon>
        <taxon>Pterygota</taxon>
        <taxon>Neoptera</taxon>
        <taxon>Endopterygota</taxon>
        <taxon>Lepidoptera</taxon>
        <taxon>Glossata</taxon>
        <taxon>Ditrysia</taxon>
        <taxon>Papilionoidea</taxon>
        <taxon>Nymphalidae</taxon>
        <taxon>Nymphalinae</taxon>
        <taxon>Euphydryas</taxon>
    </lineage>
</organism>
<evidence type="ECO:0000313" key="2">
    <source>
        <dbReference type="EMBL" id="CAH2103545.1"/>
    </source>
</evidence>
<accession>A0AAU9UZZ5</accession>
<sequence>MEENRNRRYNLRPLPGGRRGTPGAGAGCHSMRTTSGGGLNRRVPPRTIYDSRSNPLSKLTNTQNVISKQQSLFHTNFTPIPHRDAISISYLVTHVRRCCVGGIRRSTCTHSWHH</sequence>
<evidence type="ECO:0000313" key="3">
    <source>
        <dbReference type="Proteomes" id="UP001153954"/>
    </source>
</evidence>
<dbReference type="EMBL" id="CAKOGL010000026">
    <property type="protein sequence ID" value="CAH2103545.1"/>
    <property type="molecule type" value="Genomic_DNA"/>
</dbReference>
<comment type="caution">
    <text evidence="2">The sequence shown here is derived from an EMBL/GenBank/DDBJ whole genome shotgun (WGS) entry which is preliminary data.</text>
</comment>
<name>A0AAU9UZZ5_EUPED</name>
<proteinExistence type="predicted"/>
<evidence type="ECO:0000256" key="1">
    <source>
        <dbReference type="SAM" id="MobiDB-lite"/>
    </source>
</evidence>
<dbReference type="Proteomes" id="UP001153954">
    <property type="component" value="Unassembled WGS sequence"/>
</dbReference>
<dbReference type="AlphaFoldDB" id="A0AAU9UZZ5"/>
<feature type="compositionally biased region" description="Gly residues" evidence="1">
    <location>
        <begin position="17"/>
        <end position="26"/>
    </location>
</feature>
<feature type="region of interest" description="Disordered" evidence="1">
    <location>
        <begin position="1"/>
        <end position="56"/>
    </location>
</feature>
<gene>
    <name evidence="2" type="ORF">EEDITHA_LOCUS18038</name>
</gene>